<dbReference type="InterPro" id="IPR057456">
    <property type="entry name" value="Znf_C17orf113"/>
</dbReference>
<dbReference type="EMBL" id="JAWDJR010000001">
    <property type="protein sequence ID" value="KAK9981047.1"/>
    <property type="molecule type" value="Genomic_DNA"/>
</dbReference>
<evidence type="ECO:0000313" key="4">
    <source>
        <dbReference type="Proteomes" id="UP001479290"/>
    </source>
</evidence>
<dbReference type="PANTHER" id="PTHR46880">
    <property type="entry name" value="RAS-ASSOCIATING DOMAIN-CONTAINING PROTEIN"/>
    <property type="match status" value="1"/>
</dbReference>
<proteinExistence type="predicted"/>
<name>A0AAW2B6J2_CULAL</name>
<evidence type="ECO:0000256" key="1">
    <source>
        <dbReference type="SAM" id="MobiDB-lite"/>
    </source>
</evidence>
<feature type="region of interest" description="Disordered" evidence="1">
    <location>
        <begin position="1"/>
        <end position="24"/>
    </location>
</feature>
<protein>
    <recommendedName>
        <fullName evidence="2">C17orf113 probable zinc finger domain-containing protein</fullName>
    </recommendedName>
</protein>
<comment type="caution">
    <text evidence="3">The sequence shown here is derived from an EMBL/GenBank/DDBJ whole genome shotgun (WGS) entry which is preliminary data.</text>
</comment>
<evidence type="ECO:0000259" key="2">
    <source>
        <dbReference type="Pfam" id="PF25431"/>
    </source>
</evidence>
<gene>
    <name evidence="3" type="ORF">ABG768_000615</name>
</gene>
<evidence type="ECO:0000313" key="3">
    <source>
        <dbReference type="EMBL" id="KAK9981047.1"/>
    </source>
</evidence>
<dbReference type="Proteomes" id="UP001479290">
    <property type="component" value="Unassembled WGS sequence"/>
</dbReference>
<dbReference type="Pfam" id="PF25431">
    <property type="entry name" value="zf-C17orf113"/>
    <property type="match status" value="1"/>
</dbReference>
<accession>A0AAW2B6J2</accession>
<keyword evidence="4" id="KW-1185">Reference proteome</keyword>
<organism evidence="3 4">
    <name type="scientific">Culter alburnus</name>
    <name type="common">Topmouth culter</name>
    <dbReference type="NCBI Taxonomy" id="194366"/>
    <lineage>
        <taxon>Eukaryota</taxon>
        <taxon>Metazoa</taxon>
        <taxon>Chordata</taxon>
        <taxon>Craniata</taxon>
        <taxon>Vertebrata</taxon>
        <taxon>Euteleostomi</taxon>
        <taxon>Actinopterygii</taxon>
        <taxon>Neopterygii</taxon>
        <taxon>Teleostei</taxon>
        <taxon>Ostariophysi</taxon>
        <taxon>Cypriniformes</taxon>
        <taxon>Xenocyprididae</taxon>
        <taxon>Xenocypridinae</taxon>
        <taxon>Culter</taxon>
    </lineage>
</organism>
<sequence length="288" mass="32708">MSKKQQTLSSFFGVSPPTKKRQLEPESEKRFFLEKWLKDVPWLEANDERTEMWCKICRSNPHLADKTGAFYKGSKNFNHPLFDKHEKSKEHTNVVQAIANKHASQEEMSSRPLARWRDKLNEEQRQALFNIFLLAFHKAKHARPMSSYSEDIQLLKRLGVNVGGAYHSREGGTRIMQSIAHAISGDLRAKLQSAEFWGLLFDGSEDITKTEQEIVYIVSVSSNGEFTSDFIGLIELGADRTTQAITDRLVRLFQDTGLDDWTTKLVAVCTDGAAVNVGMYNGIVPKLR</sequence>
<dbReference type="AlphaFoldDB" id="A0AAW2B6J2"/>
<reference evidence="3 4" key="1">
    <citation type="submission" date="2024-05" db="EMBL/GenBank/DDBJ databases">
        <title>A high-quality chromosomal-level genome assembly of Topmouth culter (Culter alburnus).</title>
        <authorList>
            <person name="Zhao H."/>
        </authorList>
    </citation>
    <scope>NUCLEOTIDE SEQUENCE [LARGE SCALE GENOMIC DNA]</scope>
    <source>
        <strain evidence="3">CATC2023</strain>
        <tissue evidence="3">Muscle</tissue>
    </source>
</reference>
<feature type="domain" description="C17orf113 probable zinc finger" evidence="2">
    <location>
        <begin position="41"/>
        <end position="97"/>
    </location>
</feature>
<dbReference type="PANTHER" id="PTHR46880:SF5">
    <property type="entry name" value="DUF4371 DOMAIN-CONTAINING PROTEIN"/>
    <property type="match status" value="1"/>
</dbReference>
<feature type="compositionally biased region" description="Polar residues" evidence="1">
    <location>
        <begin position="1"/>
        <end position="12"/>
    </location>
</feature>